<proteinExistence type="predicted"/>
<dbReference type="EMBL" id="CAJOBC010009895">
    <property type="protein sequence ID" value="CAF3999144.1"/>
    <property type="molecule type" value="Genomic_DNA"/>
</dbReference>
<feature type="domain" description="Glycosyl hydrolase family 13 catalytic" evidence="2">
    <location>
        <begin position="34"/>
        <end position="355"/>
    </location>
</feature>
<reference evidence="4" key="1">
    <citation type="submission" date="2021-02" db="EMBL/GenBank/DDBJ databases">
        <authorList>
            <person name="Nowell W R."/>
        </authorList>
    </citation>
    <scope>NUCLEOTIDE SEQUENCE</scope>
</reference>
<dbReference type="Proteomes" id="UP000681722">
    <property type="component" value="Unassembled WGS sequence"/>
</dbReference>
<dbReference type="Proteomes" id="UP000682733">
    <property type="component" value="Unassembled WGS sequence"/>
</dbReference>
<sequence length="361" mass="41453">MLGLLVAAILTVLFTKKCPPKPKLAWYEKEIVYEIYVPTFQDTNQDGIGDLKGIEKKLDYFEKLNVKSLLLKSSIFEPPVGGRSSRSLSVDTPEKESDLMEINPKFGSNQDYQTLAKMLTRKDMHLIVDLPLSTYDSNSGTWYGMNSSSRSFETNRNLCDTDRNSYGCAYSRFYKRLPLDFDDELVSQTSQDRLRYWLTSRKIDGVRVDLPLMKDYSISYVTIDKWKTIVKKAEKLTLKPKLLLFNIPLQLHEFSVGSKSYLELLNQVPHQLILNNQQQNITAKQLHERFQLIRDNNNLTIPKFWQLGYPRSSIYSMNGLSSEMMLTMGLLFGGTPIVLYGEEIGLEPIEQVGLTVLAHDF</sequence>
<evidence type="ECO:0000313" key="4">
    <source>
        <dbReference type="EMBL" id="CAF1236799.1"/>
    </source>
</evidence>
<dbReference type="PANTHER" id="PTHR10357">
    <property type="entry name" value="ALPHA-AMYLASE FAMILY MEMBER"/>
    <property type="match status" value="1"/>
</dbReference>
<dbReference type="SMART" id="SM00642">
    <property type="entry name" value="Aamy"/>
    <property type="match status" value="1"/>
</dbReference>
<accession>A0A814Z3U8</accession>
<dbReference type="OrthoDB" id="1740265at2759"/>
<dbReference type="EMBL" id="CAJNOK010002662">
    <property type="protein sequence ID" value="CAF0869942.1"/>
    <property type="molecule type" value="Genomic_DNA"/>
</dbReference>
<dbReference type="EMBL" id="CAJNOQ010009890">
    <property type="protein sequence ID" value="CAF1236799.1"/>
    <property type="molecule type" value="Genomic_DNA"/>
</dbReference>
<evidence type="ECO:0000313" key="9">
    <source>
        <dbReference type="Proteomes" id="UP000663829"/>
    </source>
</evidence>
<dbReference type="InterPro" id="IPR006047">
    <property type="entry name" value="GH13_cat_dom"/>
</dbReference>
<dbReference type="GO" id="GO:0005975">
    <property type="term" value="P:carbohydrate metabolic process"/>
    <property type="evidence" value="ECO:0007669"/>
    <property type="project" value="InterPro"/>
</dbReference>
<evidence type="ECO:0000313" key="6">
    <source>
        <dbReference type="EMBL" id="CAF3654696.1"/>
    </source>
</evidence>
<feature type="chain" id="PRO_5044132034" description="Glycosyl hydrolase family 13 catalytic domain-containing protein" evidence="1">
    <location>
        <begin position="16"/>
        <end position="361"/>
    </location>
</feature>
<gene>
    <name evidence="4" type="ORF">GPM918_LOCUS25457</name>
    <name evidence="5" type="ORF">GPM918_LOCUS25460</name>
    <name evidence="3" type="ORF">OVA965_LOCUS8078</name>
    <name evidence="7" type="ORF">SRO942_LOCUS25463</name>
    <name evidence="8" type="ORF">SRO942_LOCUS25466</name>
    <name evidence="6" type="ORF">TMI583_LOCUS8071</name>
</gene>
<evidence type="ECO:0000313" key="3">
    <source>
        <dbReference type="EMBL" id="CAF0869942.1"/>
    </source>
</evidence>
<dbReference type="Proteomes" id="UP000677228">
    <property type="component" value="Unassembled WGS sequence"/>
</dbReference>
<evidence type="ECO:0000313" key="7">
    <source>
        <dbReference type="EMBL" id="CAF3999144.1"/>
    </source>
</evidence>
<name>A0A814Z3U8_9BILA</name>
<feature type="signal peptide" evidence="1">
    <location>
        <begin position="1"/>
        <end position="15"/>
    </location>
</feature>
<keyword evidence="9" id="KW-1185">Reference proteome</keyword>
<dbReference type="EMBL" id="CAJNOQ010009890">
    <property type="protein sequence ID" value="CAF1236843.1"/>
    <property type="molecule type" value="Genomic_DNA"/>
</dbReference>
<protein>
    <recommendedName>
        <fullName evidence="2">Glycosyl hydrolase family 13 catalytic domain-containing protein</fullName>
    </recommendedName>
</protein>
<dbReference type="EMBL" id="CAJOBC010009895">
    <property type="protein sequence ID" value="CAF3999200.1"/>
    <property type="molecule type" value="Genomic_DNA"/>
</dbReference>
<dbReference type="EMBL" id="CAJOBA010002662">
    <property type="protein sequence ID" value="CAF3654696.1"/>
    <property type="molecule type" value="Genomic_DNA"/>
</dbReference>
<dbReference type="Proteomes" id="UP000663829">
    <property type="component" value="Unassembled WGS sequence"/>
</dbReference>
<dbReference type="SUPFAM" id="SSF51445">
    <property type="entry name" value="(Trans)glycosidases"/>
    <property type="match status" value="1"/>
</dbReference>
<dbReference type="PANTHER" id="PTHR10357:SF225">
    <property type="entry name" value="MALTASE 1-LIKE PROTEIN"/>
    <property type="match status" value="1"/>
</dbReference>
<dbReference type="Pfam" id="PF00128">
    <property type="entry name" value="Alpha-amylase"/>
    <property type="match status" value="1"/>
</dbReference>
<evidence type="ECO:0000313" key="5">
    <source>
        <dbReference type="EMBL" id="CAF1236843.1"/>
    </source>
</evidence>
<evidence type="ECO:0000313" key="8">
    <source>
        <dbReference type="EMBL" id="CAF3999200.1"/>
    </source>
</evidence>
<organism evidence="4 9">
    <name type="scientific">Didymodactylos carnosus</name>
    <dbReference type="NCBI Taxonomy" id="1234261"/>
    <lineage>
        <taxon>Eukaryota</taxon>
        <taxon>Metazoa</taxon>
        <taxon>Spiralia</taxon>
        <taxon>Gnathifera</taxon>
        <taxon>Rotifera</taxon>
        <taxon>Eurotatoria</taxon>
        <taxon>Bdelloidea</taxon>
        <taxon>Philodinida</taxon>
        <taxon>Philodinidae</taxon>
        <taxon>Didymodactylos</taxon>
    </lineage>
</organism>
<dbReference type="InterPro" id="IPR017853">
    <property type="entry name" value="GH"/>
</dbReference>
<keyword evidence="1" id="KW-0732">Signal</keyword>
<dbReference type="Gene3D" id="3.20.20.80">
    <property type="entry name" value="Glycosidases"/>
    <property type="match status" value="1"/>
</dbReference>
<evidence type="ECO:0000256" key="1">
    <source>
        <dbReference type="SAM" id="SignalP"/>
    </source>
</evidence>
<evidence type="ECO:0000259" key="2">
    <source>
        <dbReference type="SMART" id="SM00642"/>
    </source>
</evidence>
<comment type="caution">
    <text evidence="4">The sequence shown here is derived from an EMBL/GenBank/DDBJ whole genome shotgun (WGS) entry which is preliminary data.</text>
</comment>
<dbReference type="AlphaFoldDB" id="A0A814Z3U8"/>